<dbReference type="InterPro" id="IPR011495">
    <property type="entry name" value="Sig_transdc_His_kin_sub2_dim/P"/>
</dbReference>
<dbReference type="KEGG" id="mhor:MSHOH_3733"/>
<dbReference type="PROSITE" id="PS50113">
    <property type="entry name" value="PAC"/>
    <property type="match status" value="1"/>
</dbReference>
<dbReference type="PANTHER" id="PTHR43065">
    <property type="entry name" value="SENSOR HISTIDINE KINASE"/>
    <property type="match status" value="1"/>
</dbReference>
<dbReference type="PANTHER" id="PTHR43065:SF23">
    <property type="entry name" value="SENSOR HISTIDINE KINASE PDTAS"/>
    <property type="match status" value="1"/>
</dbReference>
<name>A0A0E3SGH0_9EURY</name>
<dbReference type="RefSeq" id="WP_052730948.1">
    <property type="nucleotide sequence ID" value="NZ_CP009516.1"/>
</dbReference>
<dbReference type="InterPro" id="IPR035965">
    <property type="entry name" value="PAS-like_dom_sf"/>
</dbReference>
<dbReference type="HOGENOM" id="CLU_1709132_0_0_2"/>
<evidence type="ECO:0000313" key="2">
    <source>
        <dbReference type="EMBL" id="AKB80216.1"/>
    </source>
</evidence>
<dbReference type="PATRIC" id="fig|1434110.4.peg.4774"/>
<dbReference type="OrthoDB" id="135748at2157"/>
<dbReference type="GeneID" id="25419473"/>
<dbReference type="Proteomes" id="UP000033101">
    <property type="component" value="Chromosome"/>
</dbReference>
<feature type="domain" description="PAC" evidence="1">
    <location>
        <begin position="1"/>
        <end position="51"/>
    </location>
</feature>
<protein>
    <submittedName>
        <fullName evidence="2">Sensory transduction histidine kinase</fullName>
    </submittedName>
</protein>
<reference evidence="2 3" key="1">
    <citation type="submission" date="2014-07" db="EMBL/GenBank/DDBJ databases">
        <title>Methanogenic archaea and the global carbon cycle.</title>
        <authorList>
            <person name="Henriksen J.R."/>
            <person name="Luke J."/>
            <person name="Reinhart S."/>
            <person name="Benedict M.N."/>
            <person name="Youngblut N.D."/>
            <person name="Metcalf M.E."/>
            <person name="Whitaker R.J."/>
            <person name="Metcalf W.W."/>
        </authorList>
    </citation>
    <scope>NUCLEOTIDE SEQUENCE [LARGE SCALE GENOMIC DNA]</scope>
    <source>
        <strain evidence="2 3">HB-1</strain>
    </source>
</reference>
<evidence type="ECO:0000313" key="3">
    <source>
        <dbReference type="Proteomes" id="UP000033101"/>
    </source>
</evidence>
<dbReference type="Gene3D" id="3.30.450.20">
    <property type="entry name" value="PAS domain"/>
    <property type="match status" value="1"/>
</dbReference>
<proteinExistence type="predicted"/>
<dbReference type="STRING" id="1434110.MSHOH_3733"/>
<gene>
    <name evidence="2" type="ORF">MSHOH_3733</name>
</gene>
<dbReference type="InterPro" id="IPR000700">
    <property type="entry name" value="PAS-assoc_C"/>
</dbReference>
<evidence type="ECO:0000259" key="1">
    <source>
        <dbReference type="PROSITE" id="PS50113"/>
    </source>
</evidence>
<dbReference type="SUPFAM" id="SSF55785">
    <property type="entry name" value="PYP-like sensor domain (PAS domain)"/>
    <property type="match status" value="1"/>
</dbReference>
<accession>A0A0E3SGH0</accession>
<keyword evidence="3" id="KW-1185">Reference proteome</keyword>
<keyword evidence="2" id="KW-0418">Kinase</keyword>
<dbReference type="AlphaFoldDB" id="A0A0E3SGH0"/>
<organism evidence="2 3">
    <name type="scientific">Methanosarcina horonobensis HB-1 = JCM 15518</name>
    <dbReference type="NCBI Taxonomy" id="1434110"/>
    <lineage>
        <taxon>Archaea</taxon>
        <taxon>Methanobacteriati</taxon>
        <taxon>Methanobacteriota</taxon>
        <taxon>Stenosarchaea group</taxon>
        <taxon>Methanomicrobia</taxon>
        <taxon>Methanosarcinales</taxon>
        <taxon>Methanosarcinaceae</taxon>
        <taxon>Methanosarcina</taxon>
    </lineage>
</organism>
<dbReference type="Pfam" id="PF07568">
    <property type="entry name" value="HisKA_2"/>
    <property type="match status" value="1"/>
</dbReference>
<dbReference type="GO" id="GO:0016301">
    <property type="term" value="F:kinase activity"/>
    <property type="evidence" value="ECO:0007669"/>
    <property type="project" value="UniProtKB-KW"/>
</dbReference>
<keyword evidence="2" id="KW-0808">Transferase</keyword>
<dbReference type="EMBL" id="CP009516">
    <property type="protein sequence ID" value="AKB80216.1"/>
    <property type="molecule type" value="Genomic_DNA"/>
</dbReference>
<sequence>MQGWERYRDGKIKWMHKTYQKVPGKEGKPDVYNGIIYEVTERKETEENLAKVEIARKKEVHHRIKNNLQVISSMLDFQAENLEDERTKEILRESRNRIMSIAFIHKELYRNRKLSNVDLSTYLRVLAENLLDAYEIRDFRINLYIWKLKRKFF</sequence>